<evidence type="ECO:0000313" key="2">
    <source>
        <dbReference type="EMBL" id="KAB1203818.1"/>
    </source>
</evidence>
<accession>A0A6A1UVF7</accession>
<sequence length="130" mass="14489">MEENSKKMIKLLKAAASANRDLVFGYVGVKQWEDFADTFGANKKTTLPKMVIWDGDEGTLRFLVLSGLARTIRQLKFTILEGYREGKTTKERIGGDNEPLRVGTGDQVDHASSSISKAESKEYRSGDKED</sequence>
<keyword evidence="3" id="KW-1185">Reference proteome</keyword>
<dbReference type="Proteomes" id="UP000516437">
    <property type="component" value="Chromosome 8"/>
</dbReference>
<proteinExistence type="predicted"/>
<dbReference type="OrthoDB" id="74910at2759"/>
<feature type="compositionally biased region" description="Basic and acidic residues" evidence="1">
    <location>
        <begin position="118"/>
        <end position="130"/>
    </location>
</feature>
<feature type="region of interest" description="Disordered" evidence="1">
    <location>
        <begin position="88"/>
        <end position="130"/>
    </location>
</feature>
<evidence type="ECO:0000313" key="3">
    <source>
        <dbReference type="Proteomes" id="UP000516437"/>
    </source>
</evidence>
<feature type="compositionally biased region" description="Basic and acidic residues" evidence="1">
    <location>
        <begin position="88"/>
        <end position="99"/>
    </location>
</feature>
<dbReference type="EMBL" id="RXIC02000026">
    <property type="protein sequence ID" value="KAB1203818.1"/>
    <property type="molecule type" value="Genomic_DNA"/>
</dbReference>
<dbReference type="GO" id="GO:0016853">
    <property type="term" value="F:isomerase activity"/>
    <property type="evidence" value="ECO:0007669"/>
    <property type="project" value="UniProtKB-KW"/>
</dbReference>
<dbReference type="AlphaFoldDB" id="A0A6A1UVF7"/>
<evidence type="ECO:0000256" key="1">
    <source>
        <dbReference type="SAM" id="MobiDB-lite"/>
    </source>
</evidence>
<gene>
    <name evidence="2" type="ORF">CJ030_MR8G005088</name>
</gene>
<protein>
    <submittedName>
        <fullName evidence="2">Protein disulfide-isomerase 5-2</fullName>
    </submittedName>
</protein>
<organism evidence="2 3">
    <name type="scientific">Morella rubra</name>
    <name type="common">Chinese bayberry</name>
    <dbReference type="NCBI Taxonomy" id="262757"/>
    <lineage>
        <taxon>Eukaryota</taxon>
        <taxon>Viridiplantae</taxon>
        <taxon>Streptophyta</taxon>
        <taxon>Embryophyta</taxon>
        <taxon>Tracheophyta</taxon>
        <taxon>Spermatophyta</taxon>
        <taxon>Magnoliopsida</taxon>
        <taxon>eudicotyledons</taxon>
        <taxon>Gunneridae</taxon>
        <taxon>Pentapetalae</taxon>
        <taxon>rosids</taxon>
        <taxon>fabids</taxon>
        <taxon>Fagales</taxon>
        <taxon>Myricaceae</taxon>
        <taxon>Morella</taxon>
    </lineage>
</organism>
<comment type="caution">
    <text evidence="2">The sequence shown here is derived from an EMBL/GenBank/DDBJ whole genome shotgun (WGS) entry which is preliminary data.</text>
</comment>
<keyword evidence="2" id="KW-0413">Isomerase</keyword>
<reference evidence="2 3" key="1">
    <citation type="journal article" date="2019" name="Plant Biotechnol. J.">
        <title>The red bayberry genome and genetic basis of sex determination.</title>
        <authorList>
            <person name="Jia H.M."/>
            <person name="Jia H.J."/>
            <person name="Cai Q.L."/>
            <person name="Wang Y."/>
            <person name="Zhao H.B."/>
            <person name="Yang W.F."/>
            <person name="Wang G.Y."/>
            <person name="Li Y.H."/>
            <person name="Zhan D.L."/>
            <person name="Shen Y.T."/>
            <person name="Niu Q.F."/>
            <person name="Chang L."/>
            <person name="Qiu J."/>
            <person name="Zhao L."/>
            <person name="Xie H.B."/>
            <person name="Fu W.Y."/>
            <person name="Jin J."/>
            <person name="Li X.W."/>
            <person name="Jiao Y."/>
            <person name="Zhou C.C."/>
            <person name="Tu T."/>
            <person name="Chai C.Y."/>
            <person name="Gao J.L."/>
            <person name="Fan L.J."/>
            <person name="van de Weg E."/>
            <person name="Wang J.Y."/>
            <person name="Gao Z.S."/>
        </authorList>
    </citation>
    <scope>NUCLEOTIDE SEQUENCE [LARGE SCALE GENOMIC DNA]</scope>
    <source>
        <tissue evidence="2">Leaves</tissue>
    </source>
</reference>
<name>A0A6A1UVF7_9ROSI</name>